<feature type="transmembrane region" description="Helical" evidence="8">
    <location>
        <begin position="187"/>
        <end position="209"/>
    </location>
</feature>
<gene>
    <name evidence="10" type="primary">Acey_s0357.g3378</name>
    <name evidence="10" type="ORF">Y032_0357g3378</name>
</gene>
<reference evidence="11" key="1">
    <citation type="journal article" date="2015" name="Nat. Genet.">
        <title>The genome and transcriptome of the zoonotic hookworm Ancylostoma ceylanicum identify infection-specific gene families.</title>
        <authorList>
            <person name="Schwarz E.M."/>
            <person name="Hu Y."/>
            <person name="Antoshechkin I."/>
            <person name="Miller M.M."/>
            <person name="Sternberg P.W."/>
            <person name="Aroian R.V."/>
        </authorList>
    </citation>
    <scope>NUCLEOTIDE SEQUENCE</scope>
    <source>
        <strain evidence="11">HY135</strain>
    </source>
</reference>
<evidence type="ECO:0000259" key="9">
    <source>
        <dbReference type="PROSITE" id="PS50850"/>
    </source>
</evidence>
<keyword evidence="5 8" id="KW-1133">Transmembrane helix</keyword>
<dbReference type="GO" id="GO:0016324">
    <property type="term" value="C:apical plasma membrane"/>
    <property type="evidence" value="ECO:0007669"/>
    <property type="project" value="TreeGrafter"/>
</dbReference>
<dbReference type="FunFam" id="1.20.1250.20:FF:000387">
    <property type="entry name" value="H(+) MyoInositol coTransporter"/>
    <property type="match status" value="1"/>
</dbReference>
<evidence type="ECO:0000256" key="6">
    <source>
        <dbReference type="ARBA" id="ARBA00023136"/>
    </source>
</evidence>
<feature type="transmembrane region" description="Helical" evidence="8">
    <location>
        <begin position="98"/>
        <end position="117"/>
    </location>
</feature>
<feature type="transmembrane region" description="Helical" evidence="8">
    <location>
        <begin position="280"/>
        <end position="299"/>
    </location>
</feature>
<keyword evidence="11" id="KW-1185">Reference proteome</keyword>
<keyword evidence="3 7" id="KW-0813">Transport</keyword>
<protein>
    <recommendedName>
        <fullName evidence="9">Major facilitator superfamily (MFS) profile domain-containing protein</fullName>
    </recommendedName>
</protein>
<comment type="subcellular location">
    <subcellularLocation>
        <location evidence="1">Membrane</location>
        <topology evidence="1">Multi-pass membrane protein</topology>
    </subcellularLocation>
</comment>
<feature type="transmembrane region" description="Helical" evidence="8">
    <location>
        <begin position="347"/>
        <end position="370"/>
    </location>
</feature>
<evidence type="ECO:0000313" key="11">
    <source>
        <dbReference type="Proteomes" id="UP000024635"/>
    </source>
</evidence>
<dbReference type="Proteomes" id="UP000024635">
    <property type="component" value="Unassembled WGS sequence"/>
</dbReference>
<dbReference type="OrthoDB" id="6339427at2759"/>
<dbReference type="InterPro" id="IPR005829">
    <property type="entry name" value="Sugar_transporter_CS"/>
</dbReference>
<keyword evidence="6 8" id="KW-0472">Membrane</keyword>
<dbReference type="PANTHER" id="PTHR48020">
    <property type="entry name" value="PROTON MYO-INOSITOL COTRANSPORTER"/>
    <property type="match status" value="1"/>
</dbReference>
<proteinExistence type="inferred from homology"/>
<comment type="caution">
    <text evidence="10">The sequence shown here is derived from an EMBL/GenBank/DDBJ whole genome shotgun (WGS) entry which is preliminary data.</text>
</comment>
<dbReference type="PROSITE" id="PS00216">
    <property type="entry name" value="SUGAR_TRANSPORT_1"/>
    <property type="match status" value="1"/>
</dbReference>
<dbReference type="GO" id="GO:0005366">
    <property type="term" value="F:myo-inositol:proton symporter activity"/>
    <property type="evidence" value="ECO:0007669"/>
    <property type="project" value="TreeGrafter"/>
</dbReference>
<dbReference type="InterPro" id="IPR050814">
    <property type="entry name" value="Myo-inositol_Transporter"/>
</dbReference>
<dbReference type="PROSITE" id="PS50850">
    <property type="entry name" value="MFS"/>
    <property type="match status" value="1"/>
</dbReference>
<keyword evidence="4 8" id="KW-0812">Transmembrane</keyword>
<feature type="transmembrane region" description="Helical" evidence="8">
    <location>
        <begin position="496"/>
        <end position="521"/>
    </location>
</feature>
<dbReference type="PRINTS" id="PR00171">
    <property type="entry name" value="SUGRTRNSPORT"/>
</dbReference>
<dbReference type="InterPro" id="IPR036259">
    <property type="entry name" value="MFS_trans_sf"/>
</dbReference>
<evidence type="ECO:0000256" key="3">
    <source>
        <dbReference type="ARBA" id="ARBA00022448"/>
    </source>
</evidence>
<dbReference type="STRING" id="53326.A0A016RW13"/>
<evidence type="ECO:0000256" key="2">
    <source>
        <dbReference type="ARBA" id="ARBA00010992"/>
    </source>
</evidence>
<evidence type="ECO:0000256" key="8">
    <source>
        <dbReference type="SAM" id="Phobius"/>
    </source>
</evidence>
<dbReference type="Gene3D" id="1.20.1250.20">
    <property type="entry name" value="MFS general substrate transporter like domains"/>
    <property type="match status" value="2"/>
</dbReference>
<dbReference type="SUPFAM" id="SSF103473">
    <property type="entry name" value="MFS general substrate transporter"/>
    <property type="match status" value="1"/>
</dbReference>
<feature type="transmembrane region" description="Helical" evidence="8">
    <location>
        <begin position="66"/>
        <end position="86"/>
    </location>
</feature>
<dbReference type="AlphaFoldDB" id="A0A016RW13"/>
<organism evidence="10 11">
    <name type="scientific">Ancylostoma ceylanicum</name>
    <dbReference type="NCBI Taxonomy" id="53326"/>
    <lineage>
        <taxon>Eukaryota</taxon>
        <taxon>Metazoa</taxon>
        <taxon>Ecdysozoa</taxon>
        <taxon>Nematoda</taxon>
        <taxon>Chromadorea</taxon>
        <taxon>Rhabditida</taxon>
        <taxon>Rhabditina</taxon>
        <taxon>Rhabditomorpha</taxon>
        <taxon>Strongyloidea</taxon>
        <taxon>Ancylostomatidae</taxon>
        <taxon>Ancylostomatinae</taxon>
        <taxon>Ancylostoma</taxon>
    </lineage>
</organism>
<evidence type="ECO:0000256" key="4">
    <source>
        <dbReference type="ARBA" id="ARBA00022692"/>
    </source>
</evidence>
<dbReference type="InterPro" id="IPR005828">
    <property type="entry name" value="MFS_sugar_transport-like"/>
</dbReference>
<name>A0A016RW13_9BILA</name>
<feature type="transmembrane region" description="Helical" evidence="8">
    <location>
        <begin position="533"/>
        <end position="551"/>
    </location>
</feature>
<feature type="transmembrane region" description="Helical" evidence="8">
    <location>
        <begin position="462"/>
        <end position="484"/>
    </location>
</feature>
<sequence length="596" mass="65886">MVRVNAVDLVGDNPKPQSVPVIGRFVYILAFAAVMGGFLFGYNTGVISAVMLFLPQNTFMAPVNAIWHQVITSMTSALAIVGALLSAKGSDYFGRRKVIITASCLFIIGALLSALSWKKITLVIAQALLGLAIGLASMIVPVYIGEASPSNIRGRLVTGFQLMITIGLVVANIIGGAFSYIDPVNVGWRLMFGCAAIPALGQLICFMFLPESPRWLYEHNMKDETEQVLMKVYCGHKEWVKYEMAEIKKGHEVEKLTEQDSPSCGGVFFRVLKTPHVRKALIIGSLLQAFQQLSGINTIMYYTGHIIRSSGVKDPHTTIWISVGTAAVNFLGTFIPMALVERMGRRPLFMLSVTGVLIALLAMGTTFVFINRGSDIALHDQSFLNESNFDEIQVQCSKYSNCDHCVTNEKCGFCLMKETQSGYCLKRANAEAGQVSAVGPCSSIGAMQNDFEWDADSCKTKLTAVFIVVMLFYLLSFSSGYAPLPWVCNAEFYPLWARSTCVSISTMSNWIFNLLVSLTFITLSQSLQKYGAYYLYAGFTLVALIFIYFFLPETRGYSIDEVEMLFMSKEVRERTFTRKRVSTDNGDPNITVIQLS</sequence>
<dbReference type="InterPro" id="IPR020846">
    <property type="entry name" value="MFS_dom"/>
</dbReference>
<feature type="transmembrane region" description="Helical" evidence="8">
    <location>
        <begin position="319"/>
        <end position="340"/>
    </location>
</feature>
<dbReference type="NCBIfam" id="TIGR00879">
    <property type="entry name" value="SP"/>
    <property type="match status" value="1"/>
</dbReference>
<feature type="transmembrane region" description="Helical" evidence="8">
    <location>
        <begin position="123"/>
        <end position="144"/>
    </location>
</feature>
<evidence type="ECO:0000256" key="1">
    <source>
        <dbReference type="ARBA" id="ARBA00004141"/>
    </source>
</evidence>
<comment type="similarity">
    <text evidence="2 7">Belongs to the major facilitator superfamily. Sugar transporter (TC 2.A.1.1) family.</text>
</comment>
<evidence type="ECO:0000256" key="7">
    <source>
        <dbReference type="RuleBase" id="RU003346"/>
    </source>
</evidence>
<dbReference type="EMBL" id="JARK01001693">
    <property type="protein sequence ID" value="EYB82540.1"/>
    <property type="molecule type" value="Genomic_DNA"/>
</dbReference>
<evidence type="ECO:0000256" key="5">
    <source>
        <dbReference type="ARBA" id="ARBA00022989"/>
    </source>
</evidence>
<feature type="transmembrane region" description="Helical" evidence="8">
    <location>
        <begin position="25"/>
        <end position="54"/>
    </location>
</feature>
<evidence type="ECO:0000313" key="10">
    <source>
        <dbReference type="EMBL" id="EYB82540.1"/>
    </source>
</evidence>
<dbReference type="PANTHER" id="PTHR48020:SF12">
    <property type="entry name" value="PROTON MYO-INOSITOL COTRANSPORTER"/>
    <property type="match status" value="1"/>
</dbReference>
<feature type="transmembrane region" description="Helical" evidence="8">
    <location>
        <begin position="156"/>
        <end position="181"/>
    </location>
</feature>
<feature type="domain" description="Major facilitator superfamily (MFS) profile" evidence="9">
    <location>
        <begin position="29"/>
        <end position="555"/>
    </location>
</feature>
<dbReference type="Pfam" id="PF00083">
    <property type="entry name" value="Sugar_tr"/>
    <property type="match status" value="2"/>
</dbReference>
<dbReference type="InterPro" id="IPR003663">
    <property type="entry name" value="Sugar/inositol_transpt"/>
</dbReference>
<accession>A0A016RW13</accession>
<dbReference type="PROSITE" id="PS00217">
    <property type="entry name" value="SUGAR_TRANSPORT_2"/>
    <property type="match status" value="1"/>
</dbReference>